<dbReference type="PANTHER" id="PTHR43918">
    <property type="entry name" value="ACETYLCHOLINESTERASE"/>
    <property type="match status" value="1"/>
</dbReference>
<reference evidence="5 6" key="1">
    <citation type="submission" date="2024-07" db="EMBL/GenBank/DDBJ databases">
        <title>Section-level genome sequencing and comparative genomics of Aspergillus sections Usti and Cavernicolus.</title>
        <authorList>
            <consortium name="Lawrence Berkeley National Laboratory"/>
            <person name="Nybo J.L."/>
            <person name="Vesth T.C."/>
            <person name="Theobald S."/>
            <person name="Frisvad J.C."/>
            <person name="Larsen T.O."/>
            <person name="Kjaerboelling I."/>
            <person name="Rothschild-Mancinelli K."/>
            <person name="Lyhne E.K."/>
            <person name="Kogle M.E."/>
            <person name="Barry K."/>
            <person name="Clum A."/>
            <person name="Na H."/>
            <person name="Ledsgaard L."/>
            <person name="Lin J."/>
            <person name="Lipzen A."/>
            <person name="Kuo A."/>
            <person name="Riley R."/>
            <person name="Mondo S."/>
            <person name="Labutti K."/>
            <person name="Haridas S."/>
            <person name="Pangalinan J."/>
            <person name="Salamov A.A."/>
            <person name="Simmons B.A."/>
            <person name="Magnuson J.K."/>
            <person name="Chen J."/>
            <person name="Drula E."/>
            <person name="Henrissat B."/>
            <person name="Wiebenga A."/>
            <person name="Lubbers R.J."/>
            <person name="Gomes A.C."/>
            <person name="Makela M.R."/>
            <person name="Stajich J."/>
            <person name="Grigoriev I.V."/>
            <person name="Mortensen U.H."/>
            <person name="De Vries R.P."/>
            <person name="Baker S.E."/>
            <person name="Andersen M.R."/>
        </authorList>
    </citation>
    <scope>NUCLEOTIDE SEQUENCE [LARGE SCALE GENOMIC DNA]</scope>
    <source>
        <strain evidence="5 6">CBS 209.92</strain>
    </source>
</reference>
<dbReference type="Proteomes" id="UP001610563">
    <property type="component" value="Unassembled WGS sequence"/>
</dbReference>
<proteinExistence type="inferred from homology"/>
<evidence type="ECO:0000259" key="4">
    <source>
        <dbReference type="Pfam" id="PF00135"/>
    </source>
</evidence>
<protein>
    <recommendedName>
        <fullName evidence="3">Carboxylic ester hydrolase</fullName>
        <ecNumber evidence="3">3.1.1.-</ecNumber>
    </recommendedName>
</protein>
<dbReference type="Gene3D" id="3.40.50.1820">
    <property type="entry name" value="alpha/beta hydrolase"/>
    <property type="match status" value="1"/>
</dbReference>
<dbReference type="InterPro" id="IPR019819">
    <property type="entry name" value="Carboxylesterase_B_CS"/>
</dbReference>
<dbReference type="InterPro" id="IPR050654">
    <property type="entry name" value="AChE-related_enzymes"/>
</dbReference>
<accession>A0ABR4FVX6</accession>
<dbReference type="Pfam" id="PF00135">
    <property type="entry name" value="COesterase"/>
    <property type="match status" value="2"/>
</dbReference>
<dbReference type="InterPro" id="IPR029058">
    <property type="entry name" value="AB_hydrolase_fold"/>
</dbReference>
<feature type="domain" description="Carboxylesterase type B" evidence="4">
    <location>
        <begin position="297"/>
        <end position="606"/>
    </location>
</feature>
<dbReference type="InterPro" id="IPR019826">
    <property type="entry name" value="Carboxylesterase_B_AS"/>
</dbReference>
<keyword evidence="2 3" id="KW-0378">Hydrolase</keyword>
<dbReference type="EC" id="3.1.1.-" evidence="3"/>
<comment type="caution">
    <text evidence="5">The sequence shown here is derived from an EMBL/GenBank/DDBJ whole genome shotgun (WGS) entry which is preliminary data.</text>
</comment>
<feature type="domain" description="Carboxylesterase type B" evidence="4">
    <location>
        <begin position="33"/>
        <end position="258"/>
    </location>
</feature>
<dbReference type="EMBL" id="JBFTWV010000097">
    <property type="protein sequence ID" value="KAL2787418.1"/>
    <property type="molecule type" value="Genomic_DNA"/>
</dbReference>
<sequence>MVSTFFAFLALLDTILALFLPPISRTRSHVHPPTANVRNGTLEGLHLATFNQDLFLGVPFAQPPIDNLRLRRPASLNESWTGSKKAVSRSASCLGYAGFSEGLTMGEDCLTLDIVRPAGTREKDKLAVFVWIYGGGFTAGGSADQRYNTSYLVSTSIEIAKPIIAVSINYRVAAWGFLASKEVADAGQTNIGLFDQRLALRWIRENIAAFGGDPDKVTIAGESAGAYSVGYHLVAFGGKTGGLFRGAIMQSGSALGPASAYLFPPCNLVALGVGTDPVGGWQWAVESLSNLATSYQPMYDNITATVGCDRASDSLNCLRHVPYLALYSAFSPFVVTPVLDGDFLQQLPSASFTQGKVADVAILVGSNTDEGTATFFGPRGTLHTDNDVHALLSDLPGRSHLSNETVSHLMDLYPDEPRQGCPFNTGSARFEENGWQYKRGAAIIGDLAIHAGRRATTTYFTSSPRGRGGEGVRVSKPVYSYRFDQAPWNGVLELIATEEPVSATHYAEVGFVFNIDPDVSVNATNWIGPDPVFYVLARGMAMAWVSFVHDLDPNVDRGRARGEDRCVESQLPYWPDYALAGENMVFRVDGSYVERDTWRTEQLAYWKTLWGLLKT</sequence>
<evidence type="ECO:0000256" key="2">
    <source>
        <dbReference type="ARBA" id="ARBA00022801"/>
    </source>
</evidence>
<comment type="similarity">
    <text evidence="1 3">Belongs to the type-B carboxylesterase/lipase family.</text>
</comment>
<organism evidence="5 6">
    <name type="scientific">Aspergillus keveii</name>
    <dbReference type="NCBI Taxonomy" id="714993"/>
    <lineage>
        <taxon>Eukaryota</taxon>
        <taxon>Fungi</taxon>
        <taxon>Dikarya</taxon>
        <taxon>Ascomycota</taxon>
        <taxon>Pezizomycotina</taxon>
        <taxon>Eurotiomycetes</taxon>
        <taxon>Eurotiomycetidae</taxon>
        <taxon>Eurotiales</taxon>
        <taxon>Aspergillaceae</taxon>
        <taxon>Aspergillus</taxon>
        <taxon>Aspergillus subgen. Nidulantes</taxon>
    </lineage>
</organism>
<evidence type="ECO:0000256" key="3">
    <source>
        <dbReference type="RuleBase" id="RU361235"/>
    </source>
</evidence>
<feature type="chain" id="PRO_5044995287" description="Carboxylic ester hydrolase" evidence="3">
    <location>
        <begin position="18"/>
        <end position="615"/>
    </location>
</feature>
<evidence type="ECO:0000256" key="1">
    <source>
        <dbReference type="ARBA" id="ARBA00005964"/>
    </source>
</evidence>
<dbReference type="PROSITE" id="PS00122">
    <property type="entry name" value="CARBOXYLESTERASE_B_1"/>
    <property type="match status" value="1"/>
</dbReference>
<dbReference type="PROSITE" id="PS00941">
    <property type="entry name" value="CARBOXYLESTERASE_B_2"/>
    <property type="match status" value="1"/>
</dbReference>
<evidence type="ECO:0000313" key="6">
    <source>
        <dbReference type="Proteomes" id="UP001610563"/>
    </source>
</evidence>
<keyword evidence="6" id="KW-1185">Reference proteome</keyword>
<keyword evidence="3" id="KW-0732">Signal</keyword>
<gene>
    <name evidence="5" type="ORF">BJX66DRAFT_341239</name>
</gene>
<dbReference type="InterPro" id="IPR002018">
    <property type="entry name" value="CarbesteraseB"/>
</dbReference>
<name>A0ABR4FVX6_9EURO</name>
<dbReference type="PANTHER" id="PTHR43918:SF4">
    <property type="entry name" value="CARBOXYLIC ESTER HYDROLASE"/>
    <property type="match status" value="1"/>
</dbReference>
<feature type="signal peptide" evidence="3">
    <location>
        <begin position="1"/>
        <end position="17"/>
    </location>
</feature>
<evidence type="ECO:0000313" key="5">
    <source>
        <dbReference type="EMBL" id="KAL2787418.1"/>
    </source>
</evidence>
<dbReference type="SUPFAM" id="SSF53474">
    <property type="entry name" value="alpha/beta-Hydrolases"/>
    <property type="match status" value="1"/>
</dbReference>